<reference evidence="1 2" key="1">
    <citation type="submission" date="2020-07" db="EMBL/GenBank/DDBJ databases">
        <title>Description of Kordia aestuariivivens sp. nov., isolated from a tidal flat.</title>
        <authorList>
            <person name="Park S."/>
            <person name="Yoon J.-H."/>
        </authorList>
    </citation>
    <scope>NUCLEOTIDE SEQUENCE [LARGE SCALE GENOMIC DNA]</scope>
    <source>
        <strain evidence="1 2">YSTF-M3</strain>
    </source>
</reference>
<gene>
    <name evidence="1" type="ORF">H2O64_22945</name>
</gene>
<organism evidence="1 2">
    <name type="scientific">Kordia aestuariivivens</name>
    <dbReference type="NCBI Taxonomy" id="2759037"/>
    <lineage>
        <taxon>Bacteria</taxon>
        <taxon>Pseudomonadati</taxon>
        <taxon>Bacteroidota</taxon>
        <taxon>Flavobacteriia</taxon>
        <taxon>Flavobacteriales</taxon>
        <taxon>Flavobacteriaceae</taxon>
        <taxon>Kordia</taxon>
    </lineage>
</organism>
<dbReference type="RefSeq" id="WP_114902308.1">
    <property type="nucleotide sequence ID" value="NZ_JACGWS010000022.1"/>
</dbReference>
<keyword evidence="2" id="KW-1185">Reference proteome</keyword>
<evidence type="ECO:0000313" key="2">
    <source>
        <dbReference type="Proteomes" id="UP000619238"/>
    </source>
</evidence>
<name>A0ABR7QG41_9FLAO</name>
<dbReference type="Proteomes" id="UP000619238">
    <property type="component" value="Unassembled WGS sequence"/>
</dbReference>
<sequence>MKKRNLNSLVLNKKSISNLKTALKGGVYYELSYSECKLEWWWYEMPLEDAVDTDAEPVTLSDYGLC</sequence>
<proteinExistence type="predicted"/>
<comment type="caution">
    <text evidence="1">The sequence shown here is derived from an EMBL/GenBank/DDBJ whole genome shotgun (WGS) entry which is preliminary data.</text>
</comment>
<dbReference type="EMBL" id="JACGWS010000022">
    <property type="protein sequence ID" value="MBC8757544.1"/>
    <property type="molecule type" value="Genomic_DNA"/>
</dbReference>
<protein>
    <submittedName>
        <fullName evidence="1">Uncharacterized protein</fullName>
    </submittedName>
</protein>
<accession>A0ABR7QG41</accession>
<evidence type="ECO:0000313" key="1">
    <source>
        <dbReference type="EMBL" id="MBC8757544.1"/>
    </source>
</evidence>